<dbReference type="Proteomes" id="UP000031518">
    <property type="component" value="Unassembled WGS sequence"/>
</dbReference>
<dbReference type="AlphaFoldDB" id="A0A0B6X0S3"/>
<sequence>MSASPNGADELLARRRELRAKGGVMARMEMLGLFRGDSTPRSARRPHDGLAPSCFSALPASPQRVQHRTCAADDCGFGKDRLPIAPAFQKIPGRLLQGESARTGTSCELIGQSRPDITPTTKTLEKEGRTRRALRSKDSKRNLSRACRFFVWGNSPSHSKGGMPDQSHEARLSSGKTIFSRQDFLSSRFAVSLASNPKFPGGDGAR</sequence>
<organism evidence="1 2">
    <name type="scientific">Pyrinomonas methylaliphatogenes</name>
    <dbReference type="NCBI Taxonomy" id="454194"/>
    <lineage>
        <taxon>Bacteria</taxon>
        <taxon>Pseudomonadati</taxon>
        <taxon>Acidobacteriota</taxon>
        <taxon>Blastocatellia</taxon>
        <taxon>Blastocatellales</taxon>
        <taxon>Pyrinomonadaceae</taxon>
        <taxon>Pyrinomonas</taxon>
    </lineage>
</organism>
<gene>
    <name evidence="1" type="ORF">PYK22_03167</name>
</gene>
<evidence type="ECO:0000313" key="1">
    <source>
        <dbReference type="EMBL" id="CDM67118.1"/>
    </source>
</evidence>
<evidence type="ECO:0000313" key="2">
    <source>
        <dbReference type="Proteomes" id="UP000031518"/>
    </source>
</evidence>
<keyword evidence="2" id="KW-1185">Reference proteome</keyword>
<accession>A0A0B6X0S3</accession>
<proteinExistence type="predicted"/>
<reference evidence="1 2" key="2">
    <citation type="submission" date="2015-01" db="EMBL/GenBank/DDBJ databases">
        <title>Complete genome sequence of Pyrinomonas methylaliphatogenes type strain K22T.</title>
        <authorList>
            <person name="Lee K.C.Y."/>
            <person name="Power J.F."/>
            <person name="Dunfield P.F."/>
            <person name="Morgan X.C."/>
            <person name="Huttenhower C."/>
            <person name="Stott M.B."/>
        </authorList>
    </citation>
    <scope>NUCLEOTIDE SEQUENCE [LARGE SCALE GENOMIC DNA]</scope>
    <source>
        <strain evidence="1 2">K22</strain>
    </source>
</reference>
<protein>
    <submittedName>
        <fullName evidence="1">Uncharacterized protein</fullName>
    </submittedName>
</protein>
<name>A0A0B6X0S3_9BACT</name>
<dbReference type="STRING" id="454194.PYK22_03167"/>
<dbReference type="EMBL" id="CBXV010000008">
    <property type="protein sequence ID" value="CDM67118.1"/>
    <property type="molecule type" value="Genomic_DNA"/>
</dbReference>
<reference evidence="1 2" key="1">
    <citation type="submission" date="2013-12" db="EMBL/GenBank/DDBJ databases">
        <authorList>
            <person name="Stott M."/>
        </authorList>
    </citation>
    <scope>NUCLEOTIDE SEQUENCE [LARGE SCALE GENOMIC DNA]</scope>
    <source>
        <strain evidence="1 2">K22</strain>
    </source>
</reference>